<proteinExistence type="predicted"/>
<organism evidence="1 2">
    <name type="scientific">Desulfosarcina alkanivorans</name>
    <dbReference type="NCBI Taxonomy" id="571177"/>
    <lineage>
        <taxon>Bacteria</taxon>
        <taxon>Pseudomonadati</taxon>
        <taxon>Thermodesulfobacteriota</taxon>
        <taxon>Desulfobacteria</taxon>
        <taxon>Desulfobacterales</taxon>
        <taxon>Desulfosarcinaceae</taxon>
        <taxon>Desulfosarcina</taxon>
    </lineage>
</organism>
<dbReference type="EMBL" id="AP021874">
    <property type="protein sequence ID" value="BBO68678.1"/>
    <property type="molecule type" value="Genomic_DNA"/>
</dbReference>
<protein>
    <submittedName>
        <fullName evidence="1">Uncharacterized protein</fullName>
    </submittedName>
</protein>
<dbReference type="KEGG" id="dalk:DSCA_26080"/>
<gene>
    <name evidence="1" type="ORF">DSCA_26080</name>
</gene>
<accession>A0A5K7YIA8</accession>
<evidence type="ECO:0000313" key="1">
    <source>
        <dbReference type="EMBL" id="BBO68678.1"/>
    </source>
</evidence>
<sequence>MQQENNWQQMGRLFSTTLLLREMKRSMVSESGIAPEKTGSPAPQVSGTLYEWKWVSFAGIRPLSV</sequence>
<keyword evidence="2" id="KW-1185">Reference proteome</keyword>
<evidence type="ECO:0000313" key="2">
    <source>
        <dbReference type="Proteomes" id="UP000427906"/>
    </source>
</evidence>
<name>A0A5K7YIA8_9BACT</name>
<reference evidence="1 2" key="1">
    <citation type="submission" date="2019-11" db="EMBL/GenBank/DDBJ databases">
        <title>Comparative genomics of hydrocarbon-degrading Desulfosarcina strains.</title>
        <authorList>
            <person name="Watanabe M."/>
            <person name="Kojima H."/>
            <person name="Fukui M."/>
        </authorList>
    </citation>
    <scope>NUCLEOTIDE SEQUENCE [LARGE SCALE GENOMIC DNA]</scope>
    <source>
        <strain evidence="1 2">PL12</strain>
    </source>
</reference>
<dbReference type="AlphaFoldDB" id="A0A5K7YIA8"/>
<dbReference type="Proteomes" id="UP000427906">
    <property type="component" value="Chromosome"/>
</dbReference>